<evidence type="ECO:0000256" key="1">
    <source>
        <dbReference type="SAM" id="Coils"/>
    </source>
</evidence>
<feature type="compositionally biased region" description="Polar residues" evidence="2">
    <location>
        <begin position="36"/>
        <end position="50"/>
    </location>
</feature>
<comment type="caution">
    <text evidence="3">The sequence shown here is derived from an EMBL/GenBank/DDBJ whole genome shotgun (WGS) entry which is preliminary data.</text>
</comment>
<evidence type="ECO:0000313" key="4">
    <source>
        <dbReference type="Proteomes" id="UP000766486"/>
    </source>
</evidence>
<evidence type="ECO:0000313" key="3">
    <source>
        <dbReference type="EMBL" id="VUC37106.1"/>
    </source>
</evidence>
<accession>A0ABY6V3U1</accession>
<protein>
    <submittedName>
        <fullName evidence="3">Uncharacterized protein</fullName>
    </submittedName>
</protein>
<feature type="region of interest" description="Disordered" evidence="2">
    <location>
        <begin position="1"/>
        <end position="81"/>
    </location>
</feature>
<dbReference type="Proteomes" id="UP000766486">
    <property type="component" value="Unassembled WGS sequence"/>
</dbReference>
<name>A0ABY6V3U1_BIOOC</name>
<proteinExistence type="predicted"/>
<sequence length="168" mass="19290">MAGKRKQPTRPRAPRQAGRRFPRKPKSTLEDIPENTPENVPENTLENIPANTPEPKPEITLDTPSAVPMAQNPPPVSPEVERERIYAKMKENAWARAMLSTQIKHTQRDIMRTKLLGTYDKQIAFSLSEHILKLHKREREIERLEIELKELGLEEAKKTGDKIESEAK</sequence>
<keyword evidence="4" id="KW-1185">Reference proteome</keyword>
<gene>
    <name evidence="3" type="ORF">CLO192961_LOCUS462874</name>
</gene>
<feature type="coiled-coil region" evidence="1">
    <location>
        <begin position="127"/>
        <end position="154"/>
    </location>
</feature>
<dbReference type="EMBL" id="CABFNS010000936">
    <property type="protein sequence ID" value="VUC37106.1"/>
    <property type="molecule type" value="Genomic_DNA"/>
</dbReference>
<evidence type="ECO:0000256" key="2">
    <source>
        <dbReference type="SAM" id="MobiDB-lite"/>
    </source>
</evidence>
<feature type="compositionally biased region" description="Basic residues" evidence="2">
    <location>
        <begin position="1"/>
        <end position="26"/>
    </location>
</feature>
<reference evidence="3 4" key="1">
    <citation type="submission" date="2019-06" db="EMBL/GenBank/DDBJ databases">
        <authorList>
            <person name="Broberg M."/>
        </authorList>
    </citation>
    <scope>NUCLEOTIDE SEQUENCE [LARGE SCALE GENOMIC DNA]</scope>
</reference>
<keyword evidence="1" id="KW-0175">Coiled coil</keyword>
<organism evidence="3 4">
    <name type="scientific">Bionectria ochroleuca</name>
    <name type="common">Gliocladium roseum</name>
    <dbReference type="NCBI Taxonomy" id="29856"/>
    <lineage>
        <taxon>Eukaryota</taxon>
        <taxon>Fungi</taxon>
        <taxon>Dikarya</taxon>
        <taxon>Ascomycota</taxon>
        <taxon>Pezizomycotina</taxon>
        <taxon>Sordariomycetes</taxon>
        <taxon>Hypocreomycetidae</taxon>
        <taxon>Hypocreales</taxon>
        <taxon>Bionectriaceae</taxon>
        <taxon>Clonostachys</taxon>
    </lineage>
</organism>